<name>A0A842I394_9SPHN</name>
<evidence type="ECO:0000313" key="2">
    <source>
        <dbReference type="EMBL" id="MBC2778830.1"/>
    </source>
</evidence>
<gene>
    <name evidence="2" type="ORF">H6P80_14495</name>
</gene>
<comment type="caution">
    <text evidence="2">The sequence shown here is derived from an EMBL/GenBank/DDBJ whole genome shotgun (WGS) entry which is preliminary data.</text>
</comment>
<accession>A0A842I394</accession>
<evidence type="ECO:0000313" key="3">
    <source>
        <dbReference type="Proteomes" id="UP000564378"/>
    </source>
</evidence>
<sequence>MVKNIAIIAGIALAAFLVVIAIPLVIDRDDSVVSASSEDDESDTGERSSPGARADASDAVSSNSGPRNPRQPAAALEAQLQVAARQVNAGGPVIIDSITTMTSAQARGNRIRYRYEVSQQMAAAQIRQLEANIGTMNQQAICGRADARQLIELGGEIEYAYYGPSGDLWFTTPIVDC</sequence>
<evidence type="ECO:0000256" key="1">
    <source>
        <dbReference type="SAM" id="MobiDB-lite"/>
    </source>
</evidence>
<dbReference type="EMBL" id="JACJVJ010000002">
    <property type="protein sequence ID" value="MBC2778830.1"/>
    <property type="molecule type" value="Genomic_DNA"/>
</dbReference>
<feature type="region of interest" description="Disordered" evidence="1">
    <location>
        <begin position="32"/>
        <end position="73"/>
    </location>
</feature>
<dbReference type="RefSeq" id="WP_185802054.1">
    <property type="nucleotide sequence ID" value="NZ_JACJVJ010000002.1"/>
</dbReference>
<dbReference type="Gene3D" id="3.30.300.250">
    <property type="match status" value="1"/>
</dbReference>
<reference evidence="2 3" key="1">
    <citation type="submission" date="2020-08" db="EMBL/GenBank/DDBJ databases">
        <title>Draft genome sequence of Parasphingopyxis sp. GrpM-11.</title>
        <authorList>
            <person name="Oh J."/>
            <person name="Roh D.-H."/>
        </authorList>
    </citation>
    <scope>NUCLEOTIDE SEQUENCE [LARGE SCALE GENOMIC DNA]</scope>
    <source>
        <strain evidence="2 3">GrpM-11</strain>
    </source>
</reference>
<dbReference type="Proteomes" id="UP000564378">
    <property type="component" value="Unassembled WGS sequence"/>
</dbReference>
<protein>
    <submittedName>
        <fullName evidence="2">Uncharacterized protein</fullName>
    </submittedName>
</protein>
<keyword evidence="3" id="KW-1185">Reference proteome</keyword>
<organism evidence="2 3">
    <name type="scientific">Parasphingopyxis marina</name>
    <dbReference type="NCBI Taxonomy" id="2761622"/>
    <lineage>
        <taxon>Bacteria</taxon>
        <taxon>Pseudomonadati</taxon>
        <taxon>Pseudomonadota</taxon>
        <taxon>Alphaproteobacteria</taxon>
        <taxon>Sphingomonadales</taxon>
        <taxon>Sphingomonadaceae</taxon>
        <taxon>Parasphingopyxis</taxon>
    </lineage>
</organism>
<proteinExistence type="predicted"/>
<dbReference type="AlphaFoldDB" id="A0A842I394"/>